<name>A0ACB7ZPH5_9AGAM</name>
<sequence length="158" mass="17598">MLRCTGSVVSGSLALQLILPRASVSWHSTDMDIYVCLSQKSTVISFLSRQDYNEINVENASPYYPLSAVHSVITMAKKSKSVDVIVSNTLDAIYPIFQFHSTPVMNYIGADNIFSAYPDLSTNFWGLLNSLSWRCGGHTVGYMNALAKYKRRGFNIQV</sequence>
<feature type="non-terminal residue" evidence="1">
    <location>
        <position position="158"/>
    </location>
</feature>
<comment type="caution">
    <text evidence="1">The sequence shown here is derived from an EMBL/GenBank/DDBJ whole genome shotgun (WGS) entry which is preliminary data.</text>
</comment>
<evidence type="ECO:0000313" key="2">
    <source>
        <dbReference type="Proteomes" id="UP000790377"/>
    </source>
</evidence>
<evidence type="ECO:0000313" key="1">
    <source>
        <dbReference type="EMBL" id="KAH7903100.1"/>
    </source>
</evidence>
<accession>A0ACB7ZPH5</accession>
<dbReference type="EMBL" id="MU269220">
    <property type="protein sequence ID" value="KAH7903100.1"/>
    <property type="molecule type" value="Genomic_DNA"/>
</dbReference>
<proteinExistence type="predicted"/>
<dbReference type="Proteomes" id="UP000790377">
    <property type="component" value="Unassembled WGS sequence"/>
</dbReference>
<gene>
    <name evidence="1" type="ORF">BJ138DRAFT_975150</name>
</gene>
<reference evidence="1" key="1">
    <citation type="journal article" date="2021" name="New Phytol.">
        <title>Evolutionary innovations through gain and loss of genes in the ectomycorrhizal Boletales.</title>
        <authorList>
            <person name="Wu G."/>
            <person name="Miyauchi S."/>
            <person name="Morin E."/>
            <person name="Kuo A."/>
            <person name="Drula E."/>
            <person name="Varga T."/>
            <person name="Kohler A."/>
            <person name="Feng B."/>
            <person name="Cao Y."/>
            <person name="Lipzen A."/>
            <person name="Daum C."/>
            <person name="Hundley H."/>
            <person name="Pangilinan J."/>
            <person name="Johnson J."/>
            <person name="Barry K."/>
            <person name="LaButti K."/>
            <person name="Ng V."/>
            <person name="Ahrendt S."/>
            <person name="Min B."/>
            <person name="Choi I.G."/>
            <person name="Park H."/>
            <person name="Plett J.M."/>
            <person name="Magnuson J."/>
            <person name="Spatafora J.W."/>
            <person name="Nagy L.G."/>
            <person name="Henrissat B."/>
            <person name="Grigoriev I.V."/>
            <person name="Yang Z.L."/>
            <person name="Xu J."/>
            <person name="Martin F.M."/>
        </authorList>
    </citation>
    <scope>NUCLEOTIDE SEQUENCE</scope>
    <source>
        <strain evidence="1">ATCC 28755</strain>
    </source>
</reference>
<keyword evidence="2" id="KW-1185">Reference proteome</keyword>
<protein>
    <submittedName>
        <fullName evidence="1">Uncharacterized protein</fullName>
    </submittedName>
</protein>
<organism evidence="1 2">
    <name type="scientific">Hygrophoropsis aurantiaca</name>
    <dbReference type="NCBI Taxonomy" id="72124"/>
    <lineage>
        <taxon>Eukaryota</taxon>
        <taxon>Fungi</taxon>
        <taxon>Dikarya</taxon>
        <taxon>Basidiomycota</taxon>
        <taxon>Agaricomycotina</taxon>
        <taxon>Agaricomycetes</taxon>
        <taxon>Agaricomycetidae</taxon>
        <taxon>Boletales</taxon>
        <taxon>Coniophorineae</taxon>
        <taxon>Hygrophoropsidaceae</taxon>
        <taxon>Hygrophoropsis</taxon>
    </lineage>
</organism>